<feature type="domain" description="Cas6 N-terminal" evidence="2">
    <location>
        <begin position="18"/>
        <end position="99"/>
    </location>
</feature>
<dbReference type="KEGG" id="asc:ASAC_0002"/>
<dbReference type="STRING" id="666510.ASAC_0002"/>
<feature type="domain" description="CRISPR-associated protein Cas6 C-terminal" evidence="1">
    <location>
        <begin position="155"/>
        <end position="292"/>
    </location>
</feature>
<dbReference type="GeneID" id="9498213"/>
<dbReference type="eggNOG" id="arCOG01439">
    <property type="taxonomic scope" value="Archaea"/>
</dbReference>
<organism evidence="3 4">
    <name type="scientific">Acidilobus saccharovorans (strain DSM 16705 / JCM 18335 / VKM B-2471 / 345-15)</name>
    <dbReference type="NCBI Taxonomy" id="666510"/>
    <lineage>
        <taxon>Archaea</taxon>
        <taxon>Thermoproteota</taxon>
        <taxon>Thermoprotei</taxon>
        <taxon>Acidilobales</taxon>
        <taxon>Acidilobaceae</taxon>
        <taxon>Acidilobus</taxon>
    </lineage>
</organism>
<dbReference type="Pfam" id="PF10040">
    <property type="entry name" value="CRISPR_Cas6"/>
    <property type="match status" value="1"/>
</dbReference>
<protein>
    <recommendedName>
        <fullName evidence="5">CRISPR-associated protein Cas6 C-terminal domain-containing protein</fullName>
    </recommendedName>
</protein>
<reference evidence="3 4" key="1">
    <citation type="journal article" date="2010" name="Appl. Environ. Microbiol.">
        <title>The genome sequence of the crenarchaeon Acidilobus saccharovorans supports a new order, Acidilobales, and suggests an important ecological role in terrestrial acidic hot springs.</title>
        <authorList>
            <person name="Mardanov A.V."/>
            <person name="Svetlitchnyi V.A."/>
            <person name="Beletsky A.V."/>
            <person name="Prokofeva M.I."/>
            <person name="Bonch-Osmolovskaya E.A."/>
            <person name="Ravin N.V."/>
            <person name="Skryabin K.G."/>
        </authorList>
    </citation>
    <scope>NUCLEOTIDE SEQUENCE [LARGE SCALE GENOMIC DNA]</scope>
    <source>
        <strain evidence="4">DSM 16705 / JCM 18335 / VKM B-2471 / 345-15</strain>
    </source>
</reference>
<dbReference type="Proteomes" id="UP000000346">
    <property type="component" value="Chromosome"/>
</dbReference>
<dbReference type="HOGENOM" id="CLU_1029036_0_0_2"/>
<dbReference type="AlphaFoldDB" id="D9PZC3"/>
<dbReference type="OrthoDB" id="34699at2157"/>
<dbReference type="Gene3D" id="3.30.70.1900">
    <property type="match status" value="1"/>
</dbReference>
<dbReference type="InterPro" id="IPR041165">
    <property type="entry name" value="Cas6_N_arch"/>
</dbReference>
<sequence length="310" mass="33178">MSLLNIIESNMPRALLRLELEVTPRDDVILQPMSSKALKSAAADPNGCLHPLWELYLAHREAVTFRSLADGSGRRLYSQGDRPIVVRKGERLRGAVVAVASSLSAPQVAQLASCEGSVSLGPGALEYRVTSASLVRGEELSVGLGGRGGAVRLLFLTPTAIPLKVMTPPWASRLSRRVPNAYRLLPEPAYIAAYAAKLLLGLSGAGGDAPLYHYYVGRLVDMYAVEVDYDVKPTTAVIGRDYLGRLRLLRGFTGWALYSVKGGLGSAILDRLLAIASELGVGKLRAMGMGEVRAEVVGPKGAQPATRQQF</sequence>
<dbReference type="InterPro" id="IPR019267">
    <property type="entry name" value="CRISPR-assoc_Cas6_C"/>
</dbReference>
<proteinExistence type="predicted"/>
<gene>
    <name evidence="3" type="ordered locus">ASAC_0002</name>
</gene>
<dbReference type="RefSeq" id="WP_013265923.1">
    <property type="nucleotide sequence ID" value="NC_014374.1"/>
</dbReference>
<evidence type="ECO:0000259" key="1">
    <source>
        <dbReference type="Pfam" id="PF10040"/>
    </source>
</evidence>
<keyword evidence="4" id="KW-1185">Reference proteome</keyword>
<evidence type="ECO:0000313" key="3">
    <source>
        <dbReference type="EMBL" id="ADL18411.1"/>
    </source>
</evidence>
<dbReference type="Gene3D" id="2.40.30.310">
    <property type="match status" value="1"/>
</dbReference>
<accession>D9PZC3</accession>
<evidence type="ECO:0008006" key="5">
    <source>
        <dbReference type="Google" id="ProtNLM"/>
    </source>
</evidence>
<evidence type="ECO:0000313" key="4">
    <source>
        <dbReference type="Proteomes" id="UP000000346"/>
    </source>
</evidence>
<dbReference type="EMBL" id="CP001742">
    <property type="protein sequence ID" value="ADL18411.1"/>
    <property type="molecule type" value="Genomic_DNA"/>
</dbReference>
<evidence type="ECO:0000259" key="2">
    <source>
        <dbReference type="Pfam" id="PF17952"/>
    </source>
</evidence>
<dbReference type="Pfam" id="PF17952">
    <property type="entry name" value="Cas6_N"/>
    <property type="match status" value="1"/>
</dbReference>
<dbReference type="InParanoid" id="D9PZC3"/>
<name>D9PZC3_ACIS3</name>